<dbReference type="Pfam" id="PF02074">
    <property type="entry name" value="Peptidase_M32"/>
    <property type="match status" value="1"/>
</dbReference>
<keyword evidence="1" id="KW-0645">Protease</keyword>
<evidence type="ECO:0000256" key="3">
    <source>
        <dbReference type="PIRSR" id="PIRSR006615-2"/>
    </source>
</evidence>
<dbReference type="SUPFAM" id="SSF55486">
    <property type="entry name" value="Metalloproteases ('zincins'), catalytic domain"/>
    <property type="match status" value="1"/>
</dbReference>
<dbReference type="GO" id="GO:0006508">
    <property type="term" value="P:proteolysis"/>
    <property type="evidence" value="ECO:0007669"/>
    <property type="project" value="UniProtKB-UniRule"/>
</dbReference>
<accession>A0A347ZVW9</accession>
<dbReference type="GO" id="GO:0046872">
    <property type="term" value="F:metal ion binding"/>
    <property type="evidence" value="ECO:0007669"/>
    <property type="project" value="UniProtKB-KW"/>
</dbReference>
<dbReference type="PRINTS" id="PR00998">
    <property type="entry name" value="CRBOXYPTASET"/>
</dbReference>
<dbReference type="AlphaFoldDB" id="A0A347ZVW9"/>
<feature type="binding site" evidence="2">
    <location>
        <position position="264"/>
    </location>
    <ligand>
        <name>Zn(2+)</name>
        <dbReference type="ChEBI" id="CHEBI:29105"/>
        <note>catalytic</note>
    </ligand>
</feature>
<dbReference type="GO" id="GO:0004181">
    <property type="term" value="F:metallocarboxypeptidase activity"/>
    <property type="evidence" value="ECO:0007669"/>
    <property type="project" value="UniProtKB-UniRule"/>
</dbReference>
<keyword evidence="1 2" id="KW-0479">Metal-binding</keyword>
<comment type="catalytic activity">
    <reaction evidence="1">
        <text>Release of a C-terminal amino acid with broad specificity, except for -Pro.</text>
        <dbReference type="EC" id="3.4.17.19"/>
    </reaction>
</comment>
<dbReference type="PIRSF" id="PIRSF006615">
    <property type="entry name" value="Zn_crbxpep_Taq"/>
    <property type="match status" value="1"/>
</dbReference>
<organism evidence="4 5">
    <name type="scientific">Pelolinea submarina</name>
    <dbReference type="NCBI Taxonomy" id="913107"/>
    <lineage>
        <taxon>Bacteria</taxon>
        <taxon>Bacillati</taxon>
        <taxon>Chloroflexota</taxon>
        <taxon>Anaerolineae</taxon>
        <taxon>Anaerolineales</taxon>
        <taxon>Anaerolineaceae</taxon>
        <taxon>Pelolinea</taxon>
    </lineage>
</organism>
<dbReference type="EC" id="3.4.17.19" evidence="1"/>
<dbReference type="PANTHER" id="PTHR34217">
    <property type="entry name" value="METAL-DEPENDENT CARBOXYPEPTIDASE"/>
    <property type="match status" value="1"/>
</dbReference>
<keyword evidence="5" id="KW-1185">Reference proteome</keyword>
<dbReference type="PANTHER" id="PTHR34217:SF1">
    <property type="entry name" value="CARBOXYPEPTIDASE 1"/>
    <property type="match status" value="1"/>
</dbReference>
<name>A0A347ZVW9_9CHLR</name>
<comment type="caution">
    <text evidence="4">The sequence shown here is derived from an EMBL/GenBank/DDBJ whole genome shotgun (WGS) entry which is preliminary data.</text>
</comment>
<keyword evidence="1" id="KW-0482">Metalloprotease</keyword>
<evidence type="ECO:0000256" key="1">
    <source>
        <dbReference type="PIRNR" id="PIRNR006615"/>
    </source>
</evidence>
<keyword evidence="2" id="KW-0862">Zinc</keyword>
<feature type="binding site" evidence="2">
    <location>
        <position position="294"/>
    </location>
    <ligand>
        <name>Zn(2+)</name>
        <dbReference type="ChEBI" id="CHEBI:29105"/>
        <note>catalytic</note>
    </ligand>
</feature>
<evidence type="ECO:0000256" key="2">
    <source>
        <dbReference type="PIRSR" id="PIRSR006615-1"/>
    </source>
</evidence>
<reference evidence="4 5" key="1">
    <citation type="submission" date="2018-08" db="EMBL/GenBank/DDBJ databases">
        <title>Genomic Encyclopedia of Type Strains, Phase IV (KMG-IV): sequencing the most valuable type-strain genomes for metagenomic binning, comparative biology and taxonomic classification.</title>
        <authorList>
            <person name="Goeker M."/>
        </authorList>
    </citation>
    <scope>NUCLEOTIDE SEQUENCE [LARGE SCALE GENOMIC DNA]</scope>
    <source>
        <strain evidence="4 5">DSM 23923</strain>
    </source>
</reference>
<dbReference type="Gene3D" id="1.10.1370.30">
    <property type="match status" value="1"/>
</dbReference>
<evidence type="ECO:0000313" key="5">
    <source>
        <dbReference type="Proteomes" id="UP000256388"/>
    </source>
</evidence>
<protein>
    <recommendedName>
        <fullName evidence="1">Metal-dependent carboxypeptidase</fullName>
        <ecNumber evidence="1">3.4.17.19</ecNumber>
    </recommendedName>
</protein>
<feature type="binding site" evidence="2">
    <location>
        <position position="268"/>
    </location>
    <ligand>
        <name>Zn(2+)</name>
        <dbReference type="ChEBI" id="CHEBI:29105"/>
        <note>catalytic</note>
    </ligand>
</feature>
<comment type="function">
    <text evidence="1">Broad specificity carboxypetidase that releases amino acids sequentially from the C-terminus, including neutral, aromatic, polar and basic residues.</text>
</comment>
<dbReference type="RefSeq" id="WP_116225623.1">
    <property type="nucleotide sequence ID" value="NZ_AP018437.1"/>
</dbReference>
<dbReference type="EMBL" id="QUMS01000003">
    <property type="protein sequence ID" value="REG07147.1"/>
    <property type="molecule type" value="Genomic_DNA"/>
</dbReference>
<dbReference type="InterPro" id="IPR001333">
    <property type="entry name" value="Peptidase_M32_Taq"/>
</dbReference>
<dbReference type="OrthoDB" id="9772308at2"/>
<keyword evidence="1" id="KW-0378">Hydrolase</keyword>
<dbReference type="PROSITE" id="PS52034">
    <property type="entry name" value="PEPTIDASE_M32"/>
    <property type="match status" value="1"/>
</dbReference>
<proteinExistence type="inferred from homology"/>
<comment type="cofactor">
    <cofactor evidence="2">
        <name>Zn(2+)</name>
        <dbReference type="ChEBI" id="CHEBI:29105"/>
    </cofactor>
    <text evidence="2">Binds 1 zinc ion per subunit.</text>
</comment>
<comment type="similarity">
    <text evidence="1">Belongs to the peptidase M32 family.</text>
</comment>
<dbReference type="Proteomes" id="UP000256388">
    <property type="component" value="Unassembled WGS sequence"/>
</dbReference>
<sequence length="500" mass="56853">MEEKLAKLKSLLAEIADLGATSALLNWDQLVNMPAGAAEDRGEQIATIEQILHAKSTSDEIGNLLEDLTQTTKQMDADSDYARLIKVAKHNYDKATKVSAEFVSEFARVSTVAQSVWEKSRAESDFSIFQPYLEQLIGLRQQYADFFKPWDHVYDPLLDDYEPGMKTADVQAIFNALRPKQVELIKAIAEKPQVEKSFLFLEYPEKAQLDFGVEVISKFGYDWNHGRQDKSVHPFTTGFGLNDVRITTRFNTKFLPTAMFGTMHECGHALYELGIAKKYNRTPLGAGASMAVHESQSRLWENLVGRSRAFWKHFYPRLQELFPSQLGNVTAEMFYKAVNAVEPSLIRVEADEATYNLHIMLRLEMEIALMEGSLKAKDAPEAWNAKFKDYLGIVPPDNAQGVLQDVHWSFGGFGYFPTYALGNLVSAQLWERMEQDIPDVEAQVENANFAVILNWLRENVHVYGAKFEPQELVQKVTGSKITPEPFMRYLDKKFKDIYSL</sequence>
<evidence type="ECO:0000313" key="4">
    <source>
        <dbReference type="EMBL" id="REG07147.1"/>
    </source>
</evidence>
<gene>
    <name evidence="4" type="ORF">DFR64_2351</name>
</gene>
<dbReference type="CDD" id="cd06460">
    <property type="entry name" value="M32_Taq"/>
    <property type="match status" value="1"/>
</dbReference>
<keyword evidence="1 4" id="KW-0121">Carboxypeptidase</keyword>
<feature type="active site" description="Proton donor/acceptor" evidence="3">
    <location>
        <position position="265"/>
    </location>
</feature>